<evidence type="ECO:0000313" key="1">
    <source>
        <dbReference type="EMBL" id="QCY69570.1"/>
    </source>
</evidence>
<dbReference type="AlphaFoldDB" id="A0A5B7X2R7"/>
<name>A0A5B7X2R7_9FLAO</name>
<accession>A0A5B7X2R7</accession>
<protein>
    <submittedName>
        <fullName evidence="1">Uncharacterized protein</fullName>
    </submittedName>
</protein>
<proteinExistence type="predicted"/>
<dbReference type="KEGG" id="afla:FHG64_09280"/>
<dbReference type="PROSITE" id="PS51257">
    <property type="entry name" value="PROKAR_LIPOPROTEIN"/>
    <property type="match status" value="1"/>
</dbReference>
<organism evidence="1 2">
    <name type="scientific">Antarcticibacterium flavum</name>
    <dbReference type="NCBI Taxonomy" id="2058175"/>
    <lineage>
        <taxon>Bacteria</taxon>
        <taxon>Pseudomonadati</taxon>
        <taxon>Bacteroidota</taxon>
        <taxon>Flavobacteriia</taxon>
        <taxon>Flavobacteriales</taxon>
        <taxon>Flavobacteriaceae</taxon>
        <taxon>Antarcticibacterium</taxon>
    </lineage>
</organism>
<dbReference type="OrthoDB" id="1434671at2"/>
<dbReference type="Proteomes" id="UP000309016">
    <property type="component" value="Chromosome"/>
</dbReference>
<dbReference type="EMBL" id="CP040812">
    <property type="protein sequence ID" value="QCY69570.1"/>
    <property type="molecule type" value="Genomic_DNA"/>
</dbReference>
<sequence length="235" mass="26397">MIRILCVLLITISLYSCIPEKVRIISDKRISIEGKVLNTNLPIGGVPVVSFGVSGTYVNSHPSHILGYGRTSASGEFSFISLDSRNMKLSISVNPPYEELYNDNFATLHFLYPEGERPATIRLEEIDLPKKVNFTVRLENTSGTPEELTYTLDFRNPESTYLLEQSPENEEEAALNLRNFGSKGGTHNLSDGIKEEVLLTLEDSEIIFKYILGEREPQEISIPVTPQVNAYSFEY</sequence>
<dbReference type="RefSeq" id="WP_139066137.1">
    <property type="nucleotide sequence ID" value="NZ_CP040812.1"/>
</dbReference>
<gene>
    <name evidence="1" type="ORF">FHG64_09280</name>
</gene>
<reference evidence="1 2" key="1">
    <citation type="submission" date="2019-06" db="EMBL/GenBank/DDBJ databases">
        <title>Complete genome sequence of Antarcticibacterium flavum KCTC 52984T from an Antarctic marine sediment.</title>
        <authorList>
            <person name="Lee Y.M."/>
            <person name="Shin S.C."/>
        </authorList>
    </citation>
    <scope>NUCLEOTIDE SEQUENCE [LARGE SCALE GENOMIC DNA]</scope>
    <source>
        <strain evidence="1 2">KCTC 52984</strain>
    </source>
</reference>
<evidence type="ECO:0000313" key="2">
    <source>
        <dbReference type="Proteomes" id="UP000309016"/>
    </source>
</evidence>
<keyword evidence="2" id="KW-1185">Reference proteome</keyword>